<organism evidence="2 3">
    <name type="scientific">Triplophysa rosa</name>
    <name type="common">Cave loach</name>
    <dbReference type="NCBI Taxonomy" id="992332"/>
    <lineage>
        <taxon>Eukaryota</taxon>
        <taxon>Metazoa</taxon>
        <taxon>Chordata</taxon>
        <taxon>Craniata</taxon>
        <taxon>Vertebrata</taxon>
        <taxon>Euteleostomi</taxon>
        <taxon>Actinopterygii</taxon>
        <taxon>Neopterygii</taxon>
        <taxon>Teleostei</taxon>
        <taxon>Ostariophysi</taxon>
        <taxon>Cypriniformes</taxon>
        <taxon>Nemacheilidae</taxon>
        <taxon>Triplophysa</taxon>
    </lineage>
</organism>
<dbReference type="EMBL" id="JAFHDT010000004">
    <property type="protein sequence ID" value="KAI7810831.1"/>
    <property type="molecule type" value="Genomic_DNA"/>
</dbReference>
<accession>A0A9W7WYU5</accession>
<feature type="domain" description="VWA7 Ig-like" evidence="1">
    <location>
        <begin position="4"/>
        <end position="46"/>
    </location>
</feature>
<dbReference type="AlphaFoldDB" id="A0A9W7WYU5"/>
<evidence type="ECO:0000313" key="3">
    <source>
        <dbReference type="Proteomes" id="UP001059041"/>
    </source>
</evidence>
<evidence type="ECO:0000313" key="2">
    <source>
        <dbReference type="EMBL" id="KAI7810831.1"/>
    </source>
</evidence>
<keyword evidence="3" id="KW-1185">Reference proteome</keyword>
<proteinExistence type="predicted"/>
<sequence length="111" mass="11608">MEDQGIVTLTAPFSTESGTDVTLTIEAEAPGSANLNYVTLRLTVMAEVTDASRPVCQLMSIKSDCPLECSSASWELFANFTDGNGTGMIRVFVNLGSGSLSTSPACGCSFL</sequence>
<dbReference type="Pfam" id="PF23619">
    <property type="entry name" value="Ig_VWA7"/>
    <property type="match status" value="1"/>
</dbReference>
<reference evidence="2" key="1">
    <citation type="submission" date="2021-02" db="EMBL/GenBank/DDBJ databases">
        <title>Comparative genomics reveals that relaxation of natural selection precedes convergent phenotypic evolution of cavefish.</title>
        <authorList>
            <person name="Peng Z."/>
        </authorList>
    </citation>
    <scope>NUCLEOTIDE SEQUENCE</scope>
    <source>
        <tissue evidence="2">Muscle</tissue>
    </source>
</reference>
<dbReference type="InterPro" id="IPR057615">
    <property type="entry name" value="Ig_VWA7"/>
</dbReference>
<name>A0A9W7WYU5_TRIRA</name>
<protein>
    <submittedName>
        <fullName evidence="2">von Willebrand factor A domain-containing protein 7</fullName>
    </submittedName>
</protein>
<dbReference type="Proteomes" id="UP001059041">
    <property type="component" value="Linkage Group LG4"/>
</dbReference>
<gene>
    <name evidence="2" type="ORF">IRJ41_007048</name>
</gene>
<comment type="caution">
    <text evidence="2">The sequence shown here is derived from an EMBL/GenBank/DDBJ whole genome shotgun (WGS) entry which is preliminary data.</text>
</comment>
<evidence type="ECO:0000259" key="1">
    <source>
        <dbReference type="Pfam" id="PF23619"/>
    </source>
</evidence>